<dbReference type="Proteomes" id="UP000719942">
    <property type="component" value="Unassembled WGS sequence"/>
</dbReference>
<reference evidence="3 4" key="1">
    <citation type="submission" date="2021-03" db="EMBL/GenBank/DDBJ databases">
        <title>Caproiciproducens sp. nov. isolated from feces of cow.</title>
        <authorList>
            <person name="Choi J.-Y."/>
        </authorList>
    </citation>
    <scope>NUCLEOTIDE SEQUENCE [LARGE SCALE GENOMIC DNA]</scope>
    <source>
        <strain evidence="3 4">AGMB10547</strain>
    </source>
</reference>
<dbReference type="Gene3D" id="3.40.50.10440">
    <property type="entry name" value="Dihydroxyacetone kinase, domain 1"/>
    <property type="match status" value="1"/>
</dbReference>
<comment type="function">
    <text evidence="1">May bind long-chain fatty acids, such as palmitate, and may play a role in lipid transport or fatty acid metabolism.</text>
</comment>
<dbReference type="SUPFAM" id="SSF82549">
    <property type="entry name" value="DAK1/DegV-like"/>
    <property type="match status" value="1"/>
</dbReference>
<dbReference type="RefSeq" id="WP_219966372.1">
    <property type="nucleotide sequence ID" value="NZ_JAGFNZ010000007.1"/>
</dbReference>
<evidence type="ECO:0000256" key="1">
    <source>
        <dbReference type="ARBA" id="ARBA00003238"/>
    </source>
</evidence>
<dbReference type="PROSITE" id="PS51482">
    <property type="entry name" value="DEGV"/>
    <property type="match status" value="1"/>
</dbReference>
<evidence type="ECO:0000313" key="4">
    <source>
        <dbReference type="Proteomes" id="UP000719942"/>
    </source>
</evidence>
<dbReference type="EMBL" id="JAGFNZ010000007">
    <property type="protein sequence ID" value="MBW7573961.1"/>
    <property type="molecule type" value="Genomic_DNA"/>
</dbReference>
<organism evidence="3 4">
    <name type="scientific">Caproiciproducens faecalis</name>
    <dbReference type="NCBI Taxonomy" id="2820301"/>
    <lineage>
        <taxon>Bacteria</taxon>
        <taxon>Bacillati</taxon>
        <taxon>Bacillota</taxon>
        <taxon>Clostridia</taxon>
        <taxon>Eubacteriales</taxon>
        <taxon>Acutalibacteraceae</taxon>
        <taxon>Caproiciproducens</taxon>
    </lineage>
</organism>
<dbReference type="InterPro" id="IPR043168">
    <property type="entry name" value="DegV_C"/>
</dbReference>
<accession>A0ABS7DTP3</accession>
<sequence length="290" mass="32255">MNEYVIVSDATCDLPAALTEQLEIQVIPMEFTMSGKIYQHFPDAREMSFHTFYERTKNGEMSVTSQINSITYEKYFCPILEQGKDILYIAFSSNLSGTYQASRISAADLMERYSGRKIVCIDSKAASVGEGMLAYYAVQKKREGLSLEELVKWVELNRDRICHWFTVDDLNHLKRGGRVSAVSAVVGTALGIKPVLHVDKEGQLIPVANVRGRKKSLESLVDRMVQTCVHPEDQTIFIGHGDDMAAAEFLKTLVLEKFSVKEVIISDMGPVIGAHTGCGIAALFFIGTEK</sequence>
<dbReference type="InterPro" id="IPR050270">
    <property type="entry name" value="DegV_domain_contain"/>
</dbReference>
<evidence type="ECO:0000256" key="2">
    <source>
        <dbReference type="ARBA" id="ARBA00023121"/>
    </source>
</evidence>
<keyword evidence="4" id="KW-1185">Reference proteome</keyword>
<gene>
    <name evidence="3" type="ORF">J5W02_14200</name>
</gene>
<dbReference type="NCBIfam" id="TIGR00762">
    <property type="entry name" value="DegV"/>
    <property type="match status" value="1"/>
</dbReference>
<dbReference type="Gene3D" id="3.30.1180.10">
    <property type="match status" value="1"/>
</dbReference>
<dbReference type="Gene3D" id="2.20.28.50">
    <property type="entry name" value="degv family protein"/>
    <property type="match status" value="1"/>
</dbReference>
<evidence type="ECO:0000313" key="3">
    <source>
        <dbReference type="EMBL" id="MBW7573961.1"/>
    </source>
</evidence>
<comment type="caution">
    <text evidence="3">The sequence shown here is derived from an EMBL/GenBank/DDBJ whole genome shotgun (WGS) entry which is preliminary data.</text>
</comment>
<dbReference type="PANTHER" id="PTHR33434:SF3">
    <property type="entry name" value="DEGV DOMAIN-CONTAINING PROTEIN YITS"/>
    <property type="match status" value="1"/>
</dbReference>
<dbReference type="PANTHER" id="PTHR33434">
    <property type="entry name" value="DEGV DOMAIN-CONTAINING PROTEIN DR_1986-RELATED"/>
    <property type="match status" value="1"/>
</dbReference>
<dbReference type="InterPro" id="IPR003797">
    <property type="entry name" value="DegV"/>
</dbReference>
<protein>
    <submittedName>
        <fullName evidence="3">DegV family protein</fullName>
    </submittedName>
</protein>
<keyword evidence="2" id="KW-0446">Lipid-binding</keyword>
<proteinExistence type="predicted"/>
<name>A0ABS7DTP3_9FIRM</name>
<dbReference type="Pfam" id="PF02645">
    <property type="entry name" value="DegV"/>
    <property type="match status" value="1"/>
</dbReference>